<protein>
    <submittedName>
        <fullName evidence="1">Uncharacterized protein</fullName>
    </submittedName>
</protein>
<evidence type="ECO:0000313" key="1">
    <source>
        <dbReference type="EMBL" id="KAK4118920.1"/>
    </source>
</evidence>
<comment type="caution">
    <text evidence="1">The sequence shown here is derived from an EMBL/GenBank/DDBJ whole genome shotgun (WGS) entry which is preliminary data.</text>
</comment>
<reference evidence="1" key="1">
    <citation type="journal article" date="2023" name="Mol. Phylogenet. Evol.">
        <title>Genome-scale phylogeny and comparative genomics of the fungal order Sordariales.</title>
        <authorList>
            <person name="Hensen N."/>
            <person name="Bonometti L."/>
            <person name="Westerberg I."/>
            <person name="Brannstrom I.O."/>
            <person name="Guillou S."/>
            <person name="Cros-Aarteil S."/>
            <person name="Calhoun S."/>
            <person name="Haridas S."/>
            <person name="Kuo A."/>
            <person name="Mondo S."/>
            <person name="Pangilinan J."/>
            <person name="Riley R."/>
            <person name="LaButti K."/>
            <person name="Andreopoulos B."/>
            <person name="Lipzen A."/>
            <person name="Chen C."/>
            <person name="Yan M."/>
            <person name="Daum C."/>
            <person name="Ng V."/>
            <person name="Clum A."/>
            <person name="Steindorff A."/>
            <person name="Ohm R.A."/>
            <person name="Martin F."/>
            <person name="Silar P."/>
            <person name="Natvig D.O."/>
            <person name="Lalanne C."/>
            <person name="Gautier V."/>
            <person name="Ament-Velasquez S.L."/>
            <person name="Kruys A."/>
            <person name="Hutchinson M.I."/>
            <person name="Powell A.J."/>
            <person name="Barry K."/>
            <person name="Miller A.N."/>
            <person name="Grigoriev I.V."/>
            <person name="Debuchy R."/>
            <person name="Gladieux P."/>
            <person name="Hiltunen Thoren M."/>
            <person name="Johannesson H."/>
        </authorList>
    </citation>
    <scope>NUCLEOTIDE SEQUENCE</scope>
    <source>
        <strain evidence="1">CBS 731.68</strain>
    </source>
</reference>
<evidence type="ECO:0000313" key="2">
    <source>
        <dbReference type="Proteomes" id="UP001302602"/>
    </source>
</evidence>
<gene>
    <name evidence="1" type="ORF">N657DRAFT_324950</name>
</gene>
<dbReference type="EMBL" id="MU853257">
    <property type="protein sequence ID" value="KAK4118920.1"/>
    <property type="molecule type" value="Genomic_DNA"/>
</dbReference>
<keyword evidence="2" id="KW-1185">Reference proteome</keyword>
<dbReference type="RefSeq" id="XP_062642693.1">
    <property type="nucleotide sequence ID" value="XM_062786818.1"/>
</dbReference>
<organism evidence="1 2">
    <name type="scientific">Parathielavia appendiculata</name>
    <dbReference type="NCBI Taxonomy" id="2587402"/>
    <lineage>
        <taxon>Eukaryota</taxon>
        <taxon>Fungi</taxon>
        <taxon>Dikarya</taxon>
        <taxon>Ascomycota</taxon>
        <taxon>Pezizomycotina</taxon>
        <taxon>Sordariomycetes</taxon>
        <taxon>Sordariomycetidae</taxon>
        <taxon>Sordariales</taxon>
        <taxon>Chaetomiaceae</taxon>
        <taxon>Parathielavia</taxon>
    </lineage>
</organism>
<dbReference type="GeneID" id="87823588"/>
<reference evidence="1" key="2">
    <citation type="submission" date="2023-05" db="EMBL/GenBank/DDBJ databases">
        <authorList>
            <consortium name="Lawrence Berkeley National Laboratory"/>
            <person name="Steindorff A."/>
            <person name="Hensen N."/>
            <person name="Bonometti L."/>
            <person name="Westerberg I."/>
            <person name="Brannstrom I.O."/>
            <person name="Guillou S."/>
            <person name="Cros-Aarteil S."/>
            <person name="Calhoun S."/>
            <person name="Haridas S."/>
            <person name="Kuo A."/>
            <person name="Mondo S."/>
            <person name="Pangilinan J."/>
            <person name="Riley R."/>
            <person name="Labutti K."/>
            <person name="Andreopoulos B."/>
            <person name="Lipzen A."/>
            <person name="Chen C."/>
            <person name="Yanf M."/>
            <person name="Daum C."/>
            <person name="Ng V."/>
            <person name="Clum A."/>
            <person name="Ohm R."/>
            <person name="Martin F."/>
            <person name="Silar P."/>
            <person name="Natvig D."/>
            <person name="Lalanne C."/>
            <person name="Gautier V."/>
            <person name="Ament-Velasquez S.L."/>
            <person name="Kruys A."/>
            <person name="Hutchinson M.I."/>
            <person name="Powell A.J."/>
            <person name="Barry K."/>
            <person name="Miller A.N."/>
            <person name="Grigoriev I.V."/>
            <person name="Debuchy R."/>
            <person name="Gladieux P."/>
            <person name="Thoren M.H."/>
            <person name="Johannesson H."/>
        </authorList>
    </citation>
    <scope>NUCLEOTIDE SEQUENCE</scope>
    <source>
        <strain evidence="1">CBS 731.68</strain>
    </source>
</reference>
<name>A0AAN6TQP9_9PEZI</name>
<dbReference type="Proteomes" id="UP001302602">
    <property type="component" value="Unassembled WGS sequence"/>
</dbReference>
<sequence>MQELETTAGTVIGSSLTNRAYTTSSDTTTWVTVLECGTAEGVRLSPTVVTAGQAHNPMTIVFGLNYSLSSIPSGTGRLDCQDVARGATNRSRGSEVQNI</sequence>
<proteinExistence type="predicted"/>
<dbReference type="AlphaFoldDB" id="A0AAN6TQP9"/>
<accession>A0AAN6TQP9</accession>